<dbReference type="InterPro" id="IPR050557">
    <property type="entry name" value="RTX_toxin/Mannuronan_C5-epim"/>
</dbReference>
<evidence type="ECO:0000259" key="4">
    <source>
        <dbReference type="Pfam" id="PF17892"/>
    </source>
</evidence>
<evidence type="ECO:0000313" key="6">
    <source>
        <dbReference type="Proteomes" id="UP000440304"/>
    </source>
</evidence>
<dbReference type="GO" id="GO:0005509">
    <property type="term" value="F:calcium ion binding"/>
    <property type="evidence" value="ECO:0007669"/>
    <property type="project" value="InterPro"/>
</dbReference>
<evidence type="ECO:0000313" key="5">
    <source>
        <dbReference type="EMBL" id="MXO02168.1"/>
    </source>
</evidence>
<dbReference type="Proteomes" id="UP000440304">
    <property type="component" value="Unassembled WGS sequence"/>
</dbReference>
<feature type="compositionally biased region" description="Acidic residues" evidence="3">
    <location>
        <begin position="25"/>
        <end position="34"/>
    </location>
</feature>
<dbReference type="InterPro" id="IPR018511">
    <property type="entry name" value="Hemolysin-typ_Ca-bd_CS"/>
</dbReference>
<dbReference type="PANTHER" id="PTHR38340:SF1">
    <property type="entry name" value="S-LAYER PROTEIN"/>
    <property type="match status" value="1"/>
</dbReference>
<feature type="region of interest" description="Disordered" evidence="3">
    <location>
        <begin position="361"/>
        <end position="386"/>
    </location>
</feature>
<dbReference type="InterPro" id="IPR041690">
    <property type="entry name" value="Cadherin_5"/>
</dbReference>
<reference evidence="5 6" key="1">
    <citation type="submission" date="2019-12" db="EMBL/GenBank/DDBJ databases">
        <title>Shinella granuli gen. nov., sp. nov., and proposal of the reclassification of Zoogloea ramigera ATCC 19623 as Shinella zoogloeoides sp. nov.</title>
        <authorList>
            <person name="Gao J."/>
        </authorList>
    </citation>
    <scope>NUCLEOTIDE SEQUENCE [LARGE SCALE GENOMIC DNA]</scope>
    <source>
        <strain evidence="5 6">DSM 287</strain>
    </source>
</reference>
<sequence>MLPVWLTEPRAEKFEPVDDRTPAGEAEEPMEEIEPLAAARPAEEPDDEMTTGSILSNGTVGSASAQIIELFGGSAPVPPGVSLSDFLAPEKPLAWRDPSLPFVPTDSANDNRRSGGAPGGGTIPDIDDDDDPPPRVVDEEDDDDDDDPTNRAPRVTGPVYLMDVTGCIALAISLSDFLRNASDPDGDTLAIRNLQVSSGSLTASAGGGWVFQAAAQMEGLVTITYQVTDGALSVTQRAIFKVVSENVVIGTDADDRILGSVCRDTIDGRDGNDNIDARSGDDTIFGGAGDDHIVAGEGHDTVFAGLGHDIVFGGAGNDRLSGGEGNDRMFGEDGDDILFGDAGDDVLSGGAGDDIVMGGEGNDIARGDAGNDRVDGEAGDDELHGDAGDDVLLGGAGSDVIHDGTGMDVVQAGAGDDRVVAALDAVADIYDGGEGSDTLDYSAAIEDVFIDLVNGTASGIEIGEDTISGFEAAIGGAGDDHFLAGAQAPALLEGGLGRNIFEFTQEPVAAVAVCEIADFKAGDKVRMKKYDIFEKVFEEFENEFAKIYGDHVDEDDVRIRYRNEYNETAATDHTVIEADFDRDDTYETTILLNGRYALVIVEAIA</sequence>
<dbReference type="PRINTS" id="PR00313">
    <property type="entry name" value="CABNDNGRPT"/>
</dbReference>
<evidence type="ECO:0000256" key="2">
    <source>
        <dbReference type="ARBA" id="ARBA00022525"/>
    </source>
</evidence>
<dbReference type="Gene3D" id="2.150.10.10">
    <property type="entry name" value="Serralysin-like metalloprotease, C-terminal"/>
    <property type="match status" value="4"/>
</dbReference>
<dbReference type="OrthoDB" id="7738102at2"/>
<dbReference type="PANTHER" id="PTHR38340">
    <property type="entry name" value="S-LAYER PROTEIN"/>
    <property type="match status" value="1"/>
</dbReference>
<comment type="caution">
    <text evidence="5">The sequence shown here is derived from an EMBL/GenBank/DDBJ whole genome shotgun (WGS) entry which is preliminary data.</text>
</comment>
<dbReference type="EMBL" id="WUML01000018">
    <property type="protein sequence ID" value="MXO02168.1"/>
    <property type="molecule type" value="Genomic_DNA"/>
</dbReference>
<name>A0A6N8TLR6_SHIZO</name>
<dbReference type="InterPro" id="IPR011049">
    <property type="entry name" value="Serralysin-like_metalloprot_C"/>
</dbReference>
<feature type="region of interest" description="Disordered" evidence="3">
    <location>
        <begin position="1"/>
        <end position="34"/>
    </location>
</feature>
<dbReference type="PROSITE" id="PS00330">
    <property type="entry name" value="HEMOLYSIN_CALCIUM"/>
    <property type="match status" value="2"/>
</dbReference>
<protein>
    <submittedName>
        <fullName evidence="5">Hemolysin-type calcium-binding region</fullName>
    </submittedName>
</protein>
<dbReference type="InterPro" id="IPR001343">
    <property type="entry name" value="Hemolysn_Ca-bd"/>
</dbReference>
<feature type="compositionally biased region" description="Acidic residues" evidence="3">
    <location>
        <begin position="138"/>
        <end position="147"/>
    </location>
</feature>
<dbReference type="Pfam" id="PF17892">
    <property type="entry name" value="Cadherin_5"/>
    <property type="match status" value="1"/>
</dbReference>
<dbReference type="Pfam" id="PF00353">
    <property type="entry name" value="HemolysinCabind"/>
    <property type="match status" value="4"/>
</dbReference>
<feature type="compositionally biased region" description="Basic and acidic residues" evidence="3">
    <location>
        <begin position="9"/>
        <end position="22"/>
    </location>
</feature>
<keyword evidence="2" id="KW-0964">Secreted</keyword>
<evidence type="ECO:0000256" key="1">
    <source>
        <dbReference type="ARBA" id="ARBA00004613"/>
    </source>
</evidence>
<organism evidence="5 6">
    <name type="scientific">Shinella zoogloeoides</name>
    <name type="common">Crabtreella saccharophila</name>
    <dbReference type="NCBI Taxonomy" id="352475"/>
    <lineage>
        <taxon>Bacteria</taxon>
        <taxon>Pseudomonadati</taxon>
        <taxon>Pseudomonadota</taxon>
        <taxon>Alphaproteobacteria</taxon>
        <taxon>Hyphomicrobiales</taxon>
        <taxon>Rhizobiaceae</taxon>
        <taxon>Shinella</taxon>
    </lineage>
</organism>
<gene>
    <name evidence="5" type="ORF">GR156_17755</name>
</gene>
<proteinExistence type="predicted"/>
<feature type="domain" description="Cadherin-like" evidence="4">
    <location>
        <begin position="149"/>
        <end position="241"/>
    </location>
</feature>
<comment type="subcellular location">
    <subcellularLocation>
        <location evidence="1">Secreted</location>
    </subcellularLocation>
</comment>
<dbReference type="GO" id="GO:0005576">
    <property type="term" value="C:extracellular region"/>
    <property type="evidence" value="ECO:0007669"/>
    <property type="project" value="UniProtKB-SubCell"/>
</dbReference>
<feature type="compositionally biased region" description="Basic and acidic residues" evidence="3">
    <location>
        <begin position="363"/>
        <end position="386"/>
    </location>
</feature>
<evidence type="ECO:0000256" key="3">
    <source>
        <dbReference type="SAM" id="MobiDB-lite"/>
    </source>
</evidence>
<feature type="region of interest" description="Disordered" evidence="3">
    <location>
        <begin position="94"/>
        <end position="156"/>
    </location>
</feature>
<dbReference type="SUPFAM" id="SSF51120">
    <property type="entry name" value="beta-Roll"/>
    <property type="match status" value="3"/>
</dbReference>
<accession>A0A6N8TLR6</accession>
<dbReference type="AlphaFoldDB" id="A0A6N8TLR6"/>